<protein>
    <recommendedName>
        <fullName evidence="9">Secretin/TonB short N-terminal domain-containing protein</fullName>
    </recommendedName>
</protein>
<dbReference type="AlphaFoldDB" id="A0A0F9RU34"/>
<dbReference type="InterPro" id="IPR037066">
    <property type="entry name" value="Plug_dom_sf"/>
</dbReference>
<reference evidence="10" key="1">
    <citation type="journal article" date="2015" name="Nature">
        <title>Complex archaea that bridge the gap between prokaryotes and eukaryotes.</title>
        <authorList>
            <person name="Spang A."/>
            <person name="Saw J.H."/>
            <person name="Jorgensen S.L."/>
            <person name="Zaremba-Niedzwiedzka K."/>
            <person name="Martijn J."/>
            <person name="Lind A.E."/>
            <person name="van Eijk R."/>
            <person name="Schleper C."/>
            <person name="Guy L."/>
            <person name="Ettema T.J."/>
        </authorList>
    </citation>
    <scope>NUCLEOTIDE SEQUENCE</scope>
</reference>
<comment type="subcellular location">
    <subcellularLocation>
        <location evidence="1">Cell outer membrane</location>
        <topology evidence="1">Multi-pass membrane protein</topology>
    </subcellularLocation>
</comment>
<keyword evidence="4" id="KW-0812">Transmembrane</keyword>
<evidence type="ECO:0000256" key="7">
    <source>
        <dbReference type="ARBA" id="ARBA00023136"/>
    </source>
</evidence>
<sequence length="1154" mass="127314">MRERFKNTHILSCMLALNTAIYLPTVYAELAETNAVQQQVPTNQTISQDYNIPAGPLSKTLSSYAGKNGLNFSFDPSLTEGKTSKGLTGQYTVQQGFDQLLKDSGLEAMDDQDGGYLLIPAPESLPALGDGEDVLQLDQVNVRAQRFYELGPLPGLGLTKEEIPSNVQSISSKEIKDSHSLSMSDLFNTKLQGVTVNDYQGNPFQMDVQYRGFTAGPQIGSPQGLSVFIDGIRVNEPFGDVVNWDMIPMNAIANVDLFPGSNPIFGLNTLGGAFALKTKDGFNNTAMDAEVLAGSFGRKQLQIENGWNNGKIAFFGAGNFFMEDGWRDNSPSEVDQLFAKASYRGDKLDVHLSTLIVDTKLVGNGLIPSEEYSQNREGVFTAPDTTQNKLQQFQLAAAYQVNDTFSVTGQVYRRNSRRDSQGADVYTEFNGQTVRRNLTEGEQYTCLFDTSNKYEIPDYYVVDEAKYNSILGGEYGTLDEMFTDLDSQANTFNATLPDFYVNQAQNNFFFEQNFNRNETLNAAGESKYSYVTDDSDNSYAVQTSLSSLKDAQFDAGFYAFSSGDNFFYTDNGQKFHLIIKPPTNGDSCYGDVGGELLEVAGPEGGVQTVDGGAYSPTNPGVVDGTPTAVLTDNTIDQITDGASLQFNWNTEKHKFMIGVSVDRPTAEYSSTQQLGLLTADREFYYAPDELRDQYVAADVPISNNNFDGEQLTKSLYLSETWSPVETWHFNASARYNDTHGKNRMRTRTYGNYVPSLAELEAFPDYFAVCPKGMNCPTGYYIPESLDLLNEEESENFSYYSLNPSFGVAWQANPELNIYANFSQGVRVPSVIELGCALDKTPVSIGNDPSTGKEAFIYKSLKENRSCSLPSTLSGDPYLPQIKAQTYEIGVRGVIDNNIEWNLSAYQTNIDDDLYLVAYPGNRNFFDSIGSTSRQGIEAGLSGQKGKWGFSVNYALTEATFEDKFSISGNDNSSSYEQYAGNFNYSRLIDVEPGSRMPGVSLHNLNTTINYLVTPKWTVGLTAIAHSSSYVRGNENNKHQAGKVVYETVDIAGSPTLVARKSTNNPGKVPGYMTFNLQSQYQFTKNFSVNLLVNNILDTEYYSAGTLGRNPFSEGTYGARGPDGYNHNSLEWESTNFVAPGAPRAAWVSMRLLFD</sequence>
<keyword evidence="3" id="KW-0410">Iron transport</keyword>
<dbReference type="PANTHER" id="PTHR30069">
    <property type="entry name" value="TONB-DEPENDENT OUTER MEMBRANE RECEPTOR"/>
    <property type="match status" value="1"/>
</dbReference>
<dbReference type="Gene3D" id="2.170.130.10">
    <property type="entry name" value="TonB-dependent receptor, plug domain"/>
    <property type="match status" value="1"/>
</dbReference>
<dbReference type="EMBL" id="LAZR01000709">
    <property type="protein sequence ID" value="KKN59970.1"/>
    <property type="molecule type" value="Genomic_DNA"/>
</dbReference>
<dbReference type="InterPro" id="IPR012910">
    <property type="entry name" value="Plug_dom"/>
</dbReference>
<evidence type="ECO:0000256" key="1">
    <source>
        <dbReference type="ARBA" id="ARBA00004571"/>
    </source>
</evidence>
<keyword evidence="8" id="KW-0998">Cell outer membrane</keyword>
<name>A0A0F9RU34_9ZZZZ</name>
<dbReference type="Pfam" id="PF07660">
    <property type="entry name" value="STN"/>
    <property type="match status" value="1"/>
</dbReference>
<accession>A0A0F9RU34</accession>
<dbReference type="PROSITE" id="PS52016">
    <property type="entry name" value="TONB_DEPENDENT_REC_3"/>
    <property type="match status" value="1"/>
</dbReference>
<dbReference type="InterPro" id="IPR036942">
    <property type="entry name" value="Beta-barrel_TonB_sf"/>
</dbReference>
<proteinExistence type="predicted"/>
<evidence type="ECO:0000259" key="9">
    <source>
        <dbReference type="SMART" id="SM00965"/>
    </source>
</evidence>
<dbReference type="GO" id="GO:0044718">
    <property type="term" value="P:siderophore transmembrane transport"/>
    <property type="evidence" value="ECO:0007669"/>
    <property type="project" value="TreeGrafter"/>
</dbReference>
<evidence type="ECO:0000256" key="6">
    <source>
        <dbReference type="ARBA" id="ARBA00023077"/>
    </source>
</evidence>
<evidence type="ECO:0000256" key="5">
    <source>
        <dbReference type="ARBA" id="ARBA00023004"/>
    </source>
</evidence>
<keyword evidence="3" id="KW-0406">Ion transport</keyword>
<feature type="domain" description="Secretin/TonB short N-terminal" evidence="9">
    <location>
        <begin position="70"/>
        <end position="121"/>
    </location>
</feature>
<dbReference type="Pfam" id="PF00593">
    <property type="entry name" value="TonB_dep_Rec_b-barrel"/>
    <property type="match status" value="1"/>
</dbReference>
<dbReference type="Gene3D" id="3.55.50.30">
    <property type="match status" value="1"/>
</dbReference>
<dbReference type="PANTHER" id="PTHR30069:SF39">
    <property type="entry name" value="BLL6183 PROTEIN"/>
    <property type="match status" value="1"/>
</dbReference>
<evidence type="ECO:0000256" key="3">
    <source>
        <dbReference type="ARBA" id="ARBA00022496"/>
    </source>
</evidence>
<keyword evidence="2" id="KW-0813">Transport</keyword>
<dbReference type="Gene3D" id="2.40.170.20">
    <property type="entry name" value="TonB-dependent receptor, beta-barrel domain"/>
    <property type="match status" value="2"/>
</dbReference>
<dbReference type="InterPro" id="IPR011662">
    <property type="entry name" value="Secretin/TonB_short_N"/>
</dbReference>
<dbReference type="Pfam" id="PF07715">
    <property type="entry name" value="Plug"/>
    <property type="match status" value="1"/>
</dbReference>
<evidence type="ECO:0000256" key="4">
    <source>
        <dbReference type="ARBA" id="ARBA00022692"/>
    </source>
</evidence>
<dbReference type="SMART" id="SM00965">
    <property type="entry name" value="STN"/>
    <property type="match status" value="1"/>
</dbReference>
<gene>
    <name evidence="10" type="ORF">LCGC14_0536540</name>
</gene>
<dbReference type="GO" id="GO:0009279">
    <property type="term" value="C:cell outer membrane"/>
    <property type="evidence" value="ECO:0007669"/>
    <property type="project" value="UniProtKB-SubCell"/>
</dbReference>
<organism evidence="10">
    <name type="scientific">marine sediment metagenome</name>
    <dbReference type="NCBI Taxonomy" id="412755"/>
    <lineage>
        <taxon>unclassified sequences</taxon>
        <taxon>metagenomes</taxon>
        <taxon>ecological metagenomes</taxon>
    </lineage>
</organism>
<keyword evidence="5" id="KW-0408">Iron</keyword>
<keyword evidence="6" id="KW-0798">TonB box</keyword>
<dbReference type="InterPro" id="IPR039426">
    <property type="entry name" value="TonB-dep_rcpt-like"/>
</dbReference>
<dbReference type="InterPro" id="IPR000531">
    <property type="entry name" value="Beta-barrel_TonB"/>
</dbReference>
<evidence type="ECO:0000256" key="2">
    <source>
        <dbReference type="ARBA" id="ARBA00022448"/>
    </source>
</evidence>
<evidence type="ECO:0000313" key="10">
    <source>
        <dbReference type="EMBL" id="KKN59970.1"/>
    </source>
</evidence>
<comment type="caution">
    <text evidence="10">The sequence shown here is derived from an EMBL/GenBank/DDBJ whole genome shotgun (WGS) entry which is preliminary data.</text>
</comment>
<keyword evidence="7" id="KW-0472">Membrane</keyword>
<dbReference type="SUPFAM" id="SSF56935">
    <property type="entry name" value="Porins"/>
    <property type="match status" value="2"/>
</dbReference>
<evidence type="ECO:0000256" key="8">
    <source>
        <dbReference type="ARBA" id="ARBA00023237"/>
    </source>
</evidence>
<dbReference type="GO" id="GO:0015344">
    <property type="term" value="F:siderophore uptake transmembrane transporter activity"/>
    <property type="evidence" value="ECO:0007669"/>
    <property type="project" value="TreeGrafter"/>
</dbReference>